<keyword evidence="6 16" id="KW-0132">Cell division</keyword>
<keyword evidence="19" id="KW-1185">Reference proteome</keyword>
<dbReference type="EC" id="1.3.1.98" evidence="16"/>
<comment type="function">
    <text evidence="2 16">Cell wall formation.</text>
</comment>
<dbReference type="InterPro" id="IPR036635">
    <property type="entry name" value="MurB_C_sf"/>
</dbReference>
<keyword evidence="10 16" id="KW-0133">Cell shape</keyword>
<feature type="active site" evidence="16">
    <location>
        <position position="177"/>
    </location>
</feature>
<dbReference type="InterPro" id="IPR016169">
    <property type="entry name" value="FAD-bd_PCMH_sub2"/>
</dbReference>
<evidence type="ECO:0000259" key="17">
    <source>
        <dbReference type="PROSITE" id="PS51387"/>
    </source>
</evidence>
<evidence type="ECO:0000256" key="4">
    <source>
        <dbReference type="ARBA" id="ARBA00004752"/>
    </source>
</evidence>
<dbReference type="SUPFAM" id="SSF56176">
    <property type="entry name" value="FAD-binding/transporter-associated domain-like"/>
    <property type="match status" value="1"/>
</dbReference>
<reference evidence="19" key="1">
    <citation type="journal article" date="2019" name="Int. J. Syst. Evol. Microbiol.">
        <title>The Global Catalogue of Microorganisms (GCM) 10K type strain sequencing project: providing services to taxonomists for standard genome sequencing and annotation.</title>
        <authorList>
            <consortium name="The Broad Institute Genomics Platform"/>
            <consortium name="The Broad Institute Genome Sequencing Center for Infectious Disease"/>
            <person name="Wu L."/>
            <person name="Ma J."/>
        </authorList>
    </citation>
    <scope>NUCLEOTIDE SEQUENCE [LARGE SCALE GENOMIC DNA]</scope>
    <source>
        <strain evidence="19">CGMCC 1.15474</strain>
    </source>
</reference>
<evidence type="ECO:0000256" key="9">
    <source>
        <dbReference type="ARBA" id="ARBA00022857"/>
    </source>
</evidence>
<evidence type="ECO:0000256" key="2">
    <source>
        <dbReference type="ARBA" id="ARBA00003921"/>
    </source>
</evidence>
<dbReference type="InterPro" id="IPR003170">
    <property type="entry name" value="MurB"/>
</dbReference>
<dbReference type="GO" id="GO:0008762">
    <property type="term" value="F:UDP-N-acetylmuramate dehydrogenase activity"/>
    <property type="evidence" value="ECO:0007669"/>
    <property type="project" value="UniProtKB-EC"/>
</dbReference>
<evidence type="ECO:0000256" key="1">
    <source>
        <dbReference type="ARBA" id="ARBA00001974"/>
    </source>
</evidence>
<dbReference type="InterPro" id="IPR016167">
    <property type="entry name" value="FAD-bd_PCMH_sub1"/>
</dbReference>
<comment type="caution">
    <text evidence="18">The sequence shown here is derived from an EMBL/GenBank/DDBJ whole genome shotgun (WGS) entry which is preliminary data.</text>
</comment>
<comment type="subcellular location">
    <subcellularLocation>
        <location evidence="3 16">Cytoplasm</location>
    </subcellularLocation>
</comment>
<keyword evidence="13 16" id="KW-0131">Cell cycle</keyword>
<gene>
    <name evidence="16 18" type="primary">murB</name>
    <name evidence="18" type="ORF">ACFSKK_07130</name>
</gene>
<evidence type="ECO:0000256" key="7">
    <source>
        <dbReference type="ARBA" id="ARBA00022630"/>
    </source>
</evidence>
<dbReference type="RefSeq" id="WP_247340733.1">
    <property type="nucleotide sequence ID" value="NZ_CP095550.1"/>
</dbReference>
<evidence type="ECO:0000256" key="8">
    <source>
        <dbReference type="ARBA" id="ARBA00022827"/>
    </source>
</evidence>
<dbReference type="InterPro" id="IPR036318">
    <property type="entry name" value="FAD-bd_PCMH-like_sf"/>
</dbReference>
<dbReference type="Proteomes" id="UP001597318">
    <property type="component" value="Unassembled WGS sequence"/>
</dbReference>
<keyword evidence="7 16" id="KW-0285">Flavoprotein</keyword>
<name>A0ABW5BV36_9BACI</name>
<comment type="pathway">
    <text evidence="4 16">Cell wall biogenesis; peptidoglycan biosynthesis.</text>
</comment>
<evidence type="ECO:0000313" key="18">
    <source>
        <dbReference type="EMBL" id="MFD2213466.1"/>
    </source>
</evidence>
<protein>
    <recommendedName>
        <fullName evidence="16">UDP-N-acetylenolpyruvoylglucosamine reductase</fullName>
        <ecNumber evidence="16">1.3.1.98</ecNumber>
    </recommendedName>
    <alternativeName>
        <fullName evidence="16">UDP-N-acetylmuramate dehydrogenase</fullName>
    </alternativeName>
</protein>
<comment type="catalytic activity">
    <reaction evidence="15 16">
        <text>UDP-N-acetyl-alpha-D-muramate + NADP(+) = UDP-N-acetyl-3-O-(1-carboxyvinyl)-alpha-D-glucosamine + NADPH + H(+)</text>
        <dbReference type="Rhea" id="RHEA:12248"/>
        <dbReference type="ChEBI" id="CHEBI:15378"/>
        <dbReference type="ChEBI" id="CHEBI:57783"/>
        <dbReference type="ChEBI" id="CHEBI:58349"/>
        <dbReference type="ChEBI" id="CHEBI:68483"/>
        <dbReference type="ChEBI" id="CHEBI:70757"/>
        <dbReference type="EC" id="1.3.1.98"/>
    </reaction>
</comment>
<evidence type="ECO:0000256" key="15">
    <source>
        <dbReference type="ARBA" id="ARBA00048914"/>
    </source>
</evidence>
<comment type="similarity">
    <text evidence="16">Belongs to the MurB family.</text>
</comment>
<dbReference type="EMBL" id="JBHUIK010000001">
    <property type="protein sequence ID" value="MFD2213466.1"/>
    <property type="molecule type" value="Genomic_DNA"/>
</dbReference>
<evidence type="ECO:0000256" key="14">
    <source>
        <dbReference type="ARBA" id="ARBA00023316"/>
    </source>
</evidence>
<dbReference type="InterPro" id="IPR011601">
    <property type="entry name" value="MurB_C"/>
</dbReference>
<evidence type="ECO:0000256" key="11">
    <source>
        <dbReference type="ARBA" id="ARBA00022984"/>
    </source>
</evidence>
<sequence>MSNLVNMKSILKDVLEINDIRFYEPVKNYTFTKLGGEADVLITPSTFEEIQLIYRKAKENKVPITIIGNGTNLIVKDSGIAGLVISLKKLNEVKVNGHIIKAQAGANIIDVSRIALNETLSGLEFACGIPGTVGGALCMNAGAYGGQISDVLKRATVLTESGELLLLEKEDLLLGYRKSIISQNNYVVLQAEFELQHGHYLQIKEKMDENTRLREQKQPLEYPSCGSVFKRPPGYFAGKLIQDSGLQGLRIGGAEVSTKHAGFIVNVDSATAKDYTDLIQVIQKTVKEKYGVNLETEVIVIGKEDEI</sequence>
<dbReference type="Gene3D" id="3.30.465.10">
    <property type="match status" value="1"/>
</dbReference>
<keyword evidence="5 16" id="KW-0963">Cytoplasm</keyword>
<dbReference type="HAMAP" id="MF_00037">
    <property type="entry name" value="MurB"/>
    <property type="match status" value="1"/>
</dbReference>
<evidence type="ECO:0000256" key="3">
    <source>
        <dbReference type="ARBA" id="ARBA00004496"/>
    </source>
</evidence>
<proteinExistence type="inferred from homology"/>
<evidence type="ECO:0000256" key="10">
    <source>
        <dbReference type="ARBA" id="ARBA00022960"/>
    </source>
</evidence>
<dbReference type="PANTHER" id="PTHR21071:SF4">
    <property type="entry name" value="UDP-N-ACETYLENOLPYRUVOYLGLUCOSAMINE REDUCTASE"/>
    <property type="match status" value="1"/>
</dbReference>
<keyword evidence="9 16" id="KW-0521">NADP</keyword>
<feature type="active site" description="Proton donor" evidence="16">
    <location>
        <position position="227"/>
    </location>
</feature>
<evidence type="ECO:0000256" key="13">
    <source>
        <dbReference type="ARBA" id="ARBA00023306"/>
    </source>
</evidence>
<dbReference type="NCBIfam" id="NF010480">
    <property type="entry name" value="PRK13905.1"/>
    <property type="match status" value="1"/>
</dbReference>
<keyword evidence="14 16" id="KW-0961">Cell wall biogenesis/degradation</keyword>
<keyword evidence="12 16" id="KW-0560">Oxidoreductase</keyword>
<evidence type="ECO:0000313" key="19">
    <source>
        <dbReference type="Proteomes" id="UP001597318"/>
    </source>
</evidence>
<evidence type="ECO:0000256" key="5">
    <source>
        <dbReference type="ARBA" id="ARBA00022490"/>
    </source>
</evidence>
<dbReference type="InterPro" id="IPR006094">
    <property type="entry name" value="Oxid_FAD_bind_N"/>
</dbReference>
<accession>A0ABW5BV36</accession>
<dbReference type="Pfam" id="PF02873">
    <property type="entry name" value="MurB_C"/>
    <property type="match status" value="1"/>
</dbReference>
<comment type="cofactor">
    <cofactor evidence="1 16">
        <name>FAD</name>
        <dbReference type="ChEBI" id="CHEBI:57692"/>
    </cofactor>
</comment>
<evidence type="ECO:0000256" key="12">
    <source>
        <dbReference type="ARBA" id="ARBA00023002"/>
    </source>
</evidence>
<dbReference type="InterPro" id="IPR016166">
    <property type="entry name" value="FAD-bd_PCMH"/>
</dbReference>
<organism evidence="18 19">
    <name type="scientific">Metabacillus endolithicus</name>
    <dbReference type="NCBI Taxonomy" id="1535204"/>
    <lineage>
        <taxon>Bacteria</taxon>
        <taxon>Bacillati</taxon>
        <taxon>Bacillota</taxon>
        <taxon>Bacilli</taxon>
        <taxon>Bacillales</taxon>
        <taxon>Bacillaceae</taxon>
        <taxon>Metabacillus</taxon>
    </lineage>
</organism>
<feature type="domain" description="FAD-binding PCMH-type" evidence="17">
    <location>
        <begin position="34"/>
        <end position="198"/>
    </location>
</feature>
<dbReference type="Gene3D" id="3.30.43.10">
    <property type="entry name" value="Uridine Diphospho-n-acetylenolpyruvylglucosamine Reductase, domain 2"/>
    <property type="match status" value="1"/>
</dbReference>
<evidence type="ECO:0000256" key="16">
    <source>
        <dbReference type="HAMAP-Rule" id="MF_00037"/>
    </source>
</evidence>
<dbReference type="NCBIfam" id="TIGR00179">
    <property type="entry name" value="murB"/>
    <property type="match status" value="1"/>
</dbReference>
<evidence type="ECO:0000256" key="6">
    <source>
        <dbReference type="ARBA" id="ARBA00022618"/>
    </source>
</evidence>
<keyword evidence="11 16" id="KW-0573">Peptidoglycan synthesis</keyword>
<feature type="active site" evidence="16">
    <location>
        <position position="297"/>
    </location>
</feature>
<dbReference type="Gene3D" id="3.90.78.10">
    <property type="entry name" value="UDP-N-acetylenolpyruvoylglucosamine reductase, C-terminal domain"/>
    <property type="match status" value="1"/>
</dbReference>
<dbReference type="Pfam" id="PF01565">
    <property type="entry name" value="FAD_binding_4"/>
    <property type="match status" value="1"/>
</dbReference>
<dbReference type="PROSITE" id="PS51387">
    <property type="entry name" value="FAD_PCMH"/>
    <property type="match status" value="1"/>
</dbReference>
<dbReference type="SUPFAM" id="SSF56194">
    <property type="entry name" value="Uridine diphospho-N-Acetylenolpyruvylglucosamine reductase, MurB, C-terminal domain"/>
    <property type="match status" value="1"/>
</dbReference>
<keyword evidence="8 16" id="KW-0274">FAD</keyword>
<dbReference type="PANTHER" id="PTHR21071">
    <property type="entry name" value="UDP-N-ACETYLENOLPYRUVOYLGLUCOSAMINE REDUCTASE"/>
    <property type="match status" value="1"/>
</dbReference>